<dbReference type="InterPro" id="IPR018290">
    <property type="entry name" value="MULE_transposase_N"/>
</dbReference>
<evidence type="ECO:0000256" key="1">
    <source>
        <dbReference type="SAM" id="MobiDB-lite"/>
    </source>
</evidence>
<evidence type="ECO:0000313" key="3">
    <source>
        <dbReference type="EnsemblPlants" id="Bo2g094790.1"/>
    </source>
</evidence>
<dbReference type="Gramene" id="Bo2g094790.1">
    <property type="protein sequence ID" value="Bo2g094790.1"/>
    <property type="gene ID" value="Bo2g094790"/>
</dbReference>
<feature type="region of interest" description="Disordered" evidence="1">
    <location>
        <begin position="182"/>
        <end position="201"/>
    </location>
</feature>
<dbReference type="AlphaFoldDB" id="A0A0D3ARK2"/>
<keyword evidence="4" id="KW-1185">Reference proteome</keyword>
<reference evidence="3" key="2">
    <citation type="submission" date="2015-03" db="UniProtKB">
        <authorList>
            <consortium name="EnsemblPlants"/>
        </authorList>
    </citation>
    <scope>IDENTIFICATION</scope>
</reference>
<evidence type="ECO:0000313" key="4">
    <source>
        <dbReference type="Proteomes" id="UP000032141"/>
    </source>
</evidence>
<evidence type="ECO:0000259" key="2">
    <source>
        <dbReference type="Pfam" id="PF10532"/>
    </source>
</evidence>
<dbReference type="HOGENOM" id="CLU_1363461_0_0_1"/>
<dbReference type="Proteomes" id="UP000032141">
    <property type="component" value="Chromosome C2"/>
</dbReference>
<protein>
    <recommendedName>
        <fullName evidence="2">MULE transposase N-terminal all-beta domain-containing protein</fullName>
    </recommendedName>
</protein>
<feature type="domain" description="MULE transposase N-terminal all-beta" evidence="2">
    <location>
        <begin position="124"/>
        <end position="157"/>
    </location>
</feature>
<accession>A0A0D3ARK2</accession>
<sequence length="201" mass="23134">VIKDGFGTRVVSLCKLFGRHKFFEEKFQQLRDHSYTPNTELKGGQSCTQRKKTTVVCRSYGCRATGVTMCSSSANIHFDYDGNYSKSGDDYELIPTDGRLYDIYFKTPSLKEITYSLLKEMICRKMGIDPYTKMLKFSYIPLVVEPKRQSYILDDEDDIKELEIVSITEQLSRVEKENSYGMNYSASESGYGEAEEHKEHP</sequence>
<name>A0A0D3ARK2_BRAOL</name>
<dbReference type="EnsemblPlants" id="Bo2g094790.1">
    <property type="protein sequence ID" value="Bo2g094790.1"/>
    <property type="gene ID" value="Bo2g094790"/>
</dbReference>
<organism evidence="3 4">
    <name type="scientific">Brassica oleracea var. oleracea</name>
    <dbReference type="NCBI Taxonomy" id="109376"/>
    <lineage>
        <taxon>Eukaryota</taxon>
        <taxon>Viridiplantae</taxon>
        <taxon>Streptophyta</taxon>
        <taxon>Embryophyta</taxon>
        <taxon>Tracheophyta</taxon>
        <taxon>Spermatophyta</taxon>
        <taxon>Magnoliopsida</taxon>
        <taxon>eudicotyledons</taxon>
        <taxon>Gunneridae</taxon>
        <taxon>Pentapetalae</taxon>
        <taxon>rosids</taxon>
        <taxon>malvids</taxon>
        <taxon>Brassicales</taxon>
        <taxon>Brassicaceae</taxon>
        <taxon>Brassiceae</taxon>
        <taxon>Brassica</taxon>
    </lineage>
</organism>
<reference evidence="3 4" key="1">
    <citation type="journal article" date="2014" name="Genome Biol.">
        <title>Transcriptome and methylome profiling reveals relics of genome dominance in the mesopolyploid Brassica oleracea.</title>
        <authorList>
            <person name="Parkin I.A."/>
            <person name="Koh C."/>
            <person name="Tang H."/>
            <person name="Robinson S.J."/>
            <person name="Kagale S."/>
            <person name="Clarke W.E."/>
            <person name="Town C.D."/>
            <person name="Nixon J."/>
            <person name="Krishnakumar V."/>
            <person name="Bidwell S.L."/>
            <person name="Denoeud F."/>
            <person name="Belcram H."/>
            <person name="Links M.G."/>
            <person name="Just J."/>
            <person name="Clarke C."/>
            <person name="Bender T."/>
            <person name="Huebert T."/>
            <person name="Mason A.S."/>
            <person name="Pires J.C."/>
            <person name="Barker G."/>
            <person name="Moore J."/>
            <person name="Walley P.G."/>
            <person name="Manoli S."/>
            <person name="Batley J."/>
            <person name="Edwards D."/>
            <person name="Nelson M.N."/>
            <person name="Wang X."/>
            <person name="Paterson A.H."/>
            <person name="King G."/>
            <person name="Bancroft I."/>
            <person name="Chalhoub B."/>
            <person name="Sharpe A.G."/>
        </authorList>
    </citation>
    <scope>NUCLEOTIDE SEQUENCE</scope>
    <source>
        <strain evidence="3 4">cv. TO1000</strain>
    </source>
</reference>
<proteinExistence type="predicted"/>
<dbReference type="Pfam" id="PF10532">
    <property type="entry name" value="Plant_all_beta"/>
    <property type="match status" value="1"/>
</dbReference>